<dbReference type="EMBL" id="VFJB01000003">
    <property type="protein sequence ID" value="KAA0258809.1"/>
    <property type="molecule type" value="Genomic_DNA"/>
</dbReference>
<comment type="caution">
    <text evidence="5">The sequence shown here is derived from an EMBL/GenBank/DDBJ whole genome shotgun (WGS) entry which is preliminary data.</text>
</comment>
<organism evidence="5 6">
    <name type="scientific">Deferribacter autotrophicus</name>
    <dbReference type="NCBI Taxonomy" id="500465"/>
    <lineage>
        <taxon>Bacteria</taxon>
        <taxon>Pseudomonadati</taxon>
        <taxon>Deferribacterota</taxon>
        <taxon>Deferribacteres</taxon>
        <taxon>Deferribacterales</taxon>
        <taxon>Deferribacteraceae</taxon>
        <taxon>Deferribacter</taxon>
    </lineage>
</organism>
<dbReference type="InterPro" id="IPR001789">
    <property type="entry name" value="Sig_transdc_resp-reg_receiver"/>
</dbReference>
<evidence type="ECO:0000313" key="5">
    <source>
        <dbReference type="EMBL" id="KAA0258809.1"/>
    </source>
</evidence>
<dbReference type="InterPro" id="IPR011006">
    <property type="entry name" value="CheY-like_superfamily"/>
</dbReference>
<accession>A0A5A8F6F5</accession>
<gene>
    <name evidence="5" type="ORF">FHQ18_02345</name>
</gene>
<evidence type="ECO:0000259" key="4">
    <source>
        <dbReference type="PROSITE" id="PS50110"/>
    </source>
</evidence>
<keyword evidence="2" id="KW-0902">Two-component regulatory system</keyword>
<evidence type="ECO:0000256" key="3">
    <source>
        <dbReference type="PROSITE-ProRule" id="PRU00169"/>
    </source>
</evidence>
<dbReference type="InterPro" id="IPR050595">
    <property type="entry name" value="Bact_response_regulator"/>
</dbReference>
<dbReference type="PANTHER" id="PTHR44591:SF14">
    <property type="entry name" value="PROTEIN PILG"/>
    <property type="match status" value="1"/>
</dbReference>
<dbReference type="AlphaFoldDB" id="A0A5A8F6F5"/>
<evidence type="ECO:0000256" key="2">
    <source>
        <dbReference type="ARBA" id="ARBA00023012"/>
    </source>
</evidence>
<dbReference type="Pfam" id="PF00072">
    <property type="entry name" value="Response_reg"/>
    <property type="match status" value="1"/>
</dbReference>
<proteinExistence type="predicted"/>
<keyword evidence="1 3" id="KW-0597">Phosphoprotein</keyword>
<dbReference type="PROSITE" id="PS50110">
    <property type="entry name" value="RESPONSE_REGULATORY"/>
    <property type="match status" value="1"/>
</dbReference>
<dbReference type="SMART" id="SM00448">
    <property type="entry name" value="REC"/>
    <property type="match status" value="1"/>
</dbReference>
<dbReference type="RefSeq" id="WP_149265569.1">
    <property type="nucleotide sequence ID" value="NZ_VFJB01000003.1"/>
</dbReference>
<feature type="modified residue" description="4-aspartylphosphate" evidence="3">
    <location>
        <position position="52"/>
    </location>
</feature>
<protein>
    <submittedName>
        <fullName evidence="5">Response regulator</fullName>
    </submittedName>
</protein>
<dbReference type="SUPFAM" id="SSF52172">
    <property type="entry name" value="CheY-like"/>
    <property type="match status" value="1"/>
</dbReference>
<dbReference type="Gene3D" id="3.40.50.2300">
    <property type="match status" value="1"/>
</dbReference>
<dbReference type="OrthoDB" id="9800897at2"/>
<dbReference type="Proteomes" id="UP000322876">
    <property type="component" value="Unassembled WGS sequence"/>
</dbReference>
<sequence>MKKILIAEDSATEREIMRKALEAEGYIVVPVEDGDRAIEEVKKNNYDLVILDVIMPGKNGYQVCREIKKDELIKDIPVIIVTSKGQESDKFWGKKQGADEYIVKPFNIDELIKTVKRFL</sequence>
<reference evidence="5 6" key="1">
    <citation type="submission" date="2019-06" db="EMBL/GenBank/DDBJ databases">
        <title>Genomic insights into carbon and energy metabolism of Deferribacter autotrophicus revealed new metabolic traits in the phylum Deferribacteres.</title>
        <authorList>
            <person name="Slobodkin A.I."/>
            <person name="Slobodkina G.B."/>
            <person name="Allioux M."/>
            <person name="Alain K."/>
            <person name="Jebbar M."/>
            <person name="Shadrin V."/>
            <person name="Kublanov I.V."/>
            <person name="Toshchakov S.V."/>
            <person name="Bonch-Osmolovskaya E.A."/>
        </authorList>
    </citation>
    <scope>NUCLEOTIDE SEQUENCE [LARGE SCALE GENOMIC DNA]</scope>
    <source>
        <strain evidence="5 6">SL50</strain>
    </source>
</reference>
<evidence type="ECO:0000313" key="6">
    <source>
        <dbReference type="Proteomes" id="UP000322876"/>
    </source>
</evidence>
<feature type="domain" description="Response regulatory" evidence="4">
    <location>
        <begin position="3"/>
        <end position="119"/>
    </location>
</feature>
<keyword evidence="6" id="KW-1185">Reference proteome</keyword>
<name>A0A5A8F6F5_9BACT</name>
<dbReference type="GO" id="GO:0000160">
    <property type="term" value="P:phosphorelay signal transduction system"/>
    <property type="evidence" value="ECO:0007669"/>
    <property type="project" value="UniProtKB-KW"/>
</dbReference>
<evidence type="ECO:0000256" key="1">
    <source>
        <dbReference type="ARBA" id="ARBA00022553"/>
    </source>
</evidence>
<dbReference type="PANTHER" id="PTHR44591">
    <property type="entry name" value="STRESS RESPONSE REGULATOR PROTEIN 1"/>
    <property type="match status" value="1"/>
</dbReference>
<dbReference type="CDD" id="cd17574">
    <property type="entry name" value="REC_OmpR"/>
    <property type="match status" value="1"/>
</dbReference>